<dbReference type="OrthoDB" id="137967at2"/>
<accession>A0A160T8I8</accession>
<dbReference type="SMART" id="SM00710">
    <property type="entry name" value="PbH1"/>
    <property type="match status" value="6"/>
</dbReference>
<feature type="region of interest" description="Disordered" evidence="1">
    <location>
        <begin position="575"/>
        <end position="602"/>
    </location>
</feature>
<keyword evidence="4" id="KW-1185">Reference proteome</keyword>
<dbReference type="KEGG" id="pbf:CFX0092_B0838"/>
<dbReference type="EMBL" id="LN890656">
    <property type="protein sequence ID" value="CUS06372.1"/>
    <property type="molecule type" value="Genomic_DNA"/>
</dbReference>
<protein>
    <recommendedName>
        <fullName evidence="5">Right handed beta helix domain-containing protein</fullName>
    </recommendedName>
</protein>
<feature type="transmembrane region" description="Helical" evidence="2">
    <location>
        <begin position="57"/>
        <end position="75"/>
    </location>
</feature>
<gene>
    <name evidence="3" type="ORF">CFX0092_B0838</name>
</gene>
<dbReference type="Gene3D" id="2.160.20.10">
    <property type="entry name" value="Single-stranded right-handed beta-helix, Pectin lyase-like"/>
    <property type="match status" value="1"/>
</dbReference>
<evidence type="ECO:0000313" key="4">
    <source>
        <dbReference type="Proteomes" id="UP000215027"/>
    </source>
</evidence>
<feature type="compositionally biased region" description="Polar residues" evidence="1">
    <location>
        <begin position="590"/>
        <end position="602"/>
    </location>
</feature>
<dbReference type="InterPro" id="IPR059226">
    <property type="entry name" value="Choice_anch_Q_dom"/>
</dbReference>
<dbReference type="InterPro" id="IPR011050">
    <property type="entry name" value="Pectin_lyase_fold/virulence"/>
</dbReference>
<reference evidence="3" key="1">
    <citation type="submission" date="2016-01" db="EMBL/GenBank/DDBJ databases">
        <authorList>
            <person name="Mcilroy J.S."/>
            <person name="Karst M S."/>
            <person name="Albertsen M."/>
        </authorList>
    </citation>
    <scope>NUCLEOTIDE SEQUENCE</scope>
    <source>
        <strain evidence="3">Cfx-K</strain>
    </source>
</reference>
<dbReference type="InterPro" id="IPR012334">
    <property type="entry name" value="Pectin_lyas_fold"/>
</dbReference>
<keyword evidence="2" id="KW-0472">Membrane</keyword>
<evidence type="ECO:0000256" key="2">
    <source>
        <dbReference type="SAM" id="Phobius"/>
    </source>
</evidence>
<dbReference type="InterPro" id="IPR006626">
    <property type="entry name" value="PbH1"/>
</dbReference>
<name>A0A160T8I8_9CHLR</name>
<dbReference type="SUPFAM" id="SSF51126">
    <property type="entry name" value="Pectin lyase-like"/>
    <property type="match status" value="2"/>
</dbReference>
<dbReference type="Proteomes" id="UP000215027">
    <property type="component" value="Chromosome II"/>
</dbReference>
<dbReference type="AlphaFoldDB" id="A0A160T8I8"/>
<dbReference type="NCBIfam" id="NF041518">
    <property type="entry name" value="choice_anch_Q"/>
    <property type="match status" value="1"/>
</dbReference>
<evidence type="ECO:0008006" key="5">
    <source>
        <dbReference type="Google" id="ProtNLM"/>
    </source>
</evidence>
<keyword evidence="2" id="KW-0812">Transmembrane</keyword>
<organism evidence="3 4">
    <name type="scientific">Candidatus Promineifilum breve</name>
    <dbReference type="NCBI Taxonomy" id="1806508"/>
    <lineage>
        <taxon>Bacteria</taxon>
        <taxon>Bacillati</taxon>
        <taxon>Chloroflexota</taxon>
        <taxon>Ardenticatenia</taxon>
        <taxon>Candidatus Promineifilales</taxon>
        <taxon>Candidatus Promineifilaceae</taxon>
        <taxon>Candidatus Promineifilum</taxon>
    </lineage>
</organism>
<proteinExistence type="predicted"/>
<evidence type="ECO:0000256" key="1">
    <source>
        <dbReference type="SAM" id="MobiDB-lite"/>
    </source>
</evidence>
<sequence>MSTELNTGVGVNSAAERGWLAGLLLRRGDTLLPRLAFYYRKMAALPRPWRRQLRRKLAVTVSGAALLLALAGPVLPPALADADAPAATITVVNGEVAITNNNKCSLMEAIINARAETNNQMKADCASGNINGPDTVSLPNGGDFVLTAPHNEQNGPTGLPVITTSMTIEGHGATIRRSTATYSHFRIMAVDPGATLTLRDTTIRDGWASPDYDDGPGGGILSRGNLVIENCTIADNYGYYKGGGIYAAGQLTITGSSVTNNWVWGSAAAGGGIFANGQTNITDSTIADNRASADDITAHGGGLYIGPDAQATISGSLINQNTASSHYDTAGAGIFVYGQATIVDSTIAENINSGNEGGGTGGGVYVTGQATISGSTIRDNVVHAFYEGYSYDLHPAYGGGLHNDGTTLVVNSTISGNTAGYGGGVVNTHEGNLTIWHTTITDNHAIQEVADYDEAGGSGGGLFSGPHYQGENCSATTLRGVIISGNTSDISAKQALFVPPTPGYCSASITVNAFNVFGQGGNAGLVGFTPGATDIVPSAGLNAILSPLADNGGPTMTHALPQGSPALDRAPNASCTAAPVNGVDQRGEPRNQNGAGNVTNNECDAGSFERQAGGGGGAAFLVSPSGSGTVGGVAFAPSDILKYDPAAGWSMYFDGSDVGITKNLSGFELLGNGDILMSFQARQTIPGVGSFMPQDIARFDPTTTGDNTAGAFQWALDGSTKGLSTSGEKIDALGLSDGLWAISTTGAATVPSGGGTLKAQDEDALLFDPGSGNWSAFFDGTPIPGLKAEDVNALWVDPTNGDLYISLLNAFNLSGVSGNGRDIVKLTNNGGGSYTPSLWWNGAAAGFPVNVDGLEILP</sequence>
<keyword evidence="2" id="KW-1133">Transmembrane helix</keyword>
<evidence type="ECO:0000313" key="3">
    <source>
        <dbReference type="EMBL" id="CUS06372.1"/>
    </source>
</evidence>
<dbReference type="RefSeq" id="WP_157913387.1">
    <property type="nucleotide sequence ID" value="NZ_LN890656.1"/>
</dbReference>